<gene>
    <name evidence="1" type="ORF">Cboi01_000313800</name>
</gene>
<name>A0ACB5TQP8_CANBO</name>
<evidence type="ECO:0000313" key="2">
    <source>
        <dbReference type="Proteomes" id="UP001165101"/>
    </source>
</evidence>
<reference evidence="1" key="1">
    <citation type="submission" date="2023-04" db="EMBL/GenBank/DDBJ databases">
        <title>Candida boidinii NBRC 1967.</title>
        <authorList>
            <person name="Ichikawa N."/>
            <person name="Sato H."/>
            <person name="Tonouchi N."/>
        </authorList>
    </citation>
    <scope>NUCLEOTIDE SEQUENCE</scope>
    <source>
        <strain evidence="1">NBRC 1967</strain>
    </source>
</reference>
<dbReference type="EMBL" id="BSXV01001625">
    <property type="protein sequence ID" value="GME93426.1"/>
    <property type="molecule type" value="Genomic_DNA"/>
</dbReference>
<keyword evidence="2" id="KW-1185">Reference proteome</keyword>
<organism evidence="1 2">
    <name type="scientific">Candida boidinii</name>
    <name type="common">Yeast</name>
    <dbReference type="NCBI Taxonomy" id="5477"/>
    <lineage>
        <taxon>Eukaryota</taxon>
        <taxon>Fungi</taxon>
        <taxon>Dikarya</taxon>
        <taxon>Ascomycota</taxon>
        <taxon>Saccharomycotina</taxon>
        <taxon>Pichiomycetes</taxon>
        <taxon>Pichiales</taxon>
        <taxon>Pichiaceae</taxon>
        <taxon>Ogataea</taxon>
        <taxon>Ogataea/Candida clade</taxon>
    </lineage>
</organism>
<proteinExistence type="predicted"/>
<accession>A0ACB5TQP8</accession>
<dbReference type="Proteomes" id="UP001165101">
    <property type="component" value="Unassembled WGS sequence"/>
</dbReference>
<evidence type="ECO:0000313" key="1">
    <source>
        <dbReference type="EMBL" id="GME93426.1"/>
    </source>
</evidence>
<protein>
    <submittedName>
        <fullName evidence="1">Unnamed protein product</fullName>
    </submittedName>
</protein>
<comment type="caution">
    <text evidence="1">The sequence shown here is derived from an EMBL/GenBank/DDBJ whole genome shotgun (WGS) entry which is preliminary data.</text>
</comment>
<sequence>MSVPKSNVSGAITTPIQSNSLSYKPLPPKISIAELETGKLDIDSVIEEIRELKAKIPTLRYDMVIYIRLLATLEESFAPNSVYQEIQRRIIILKQNIDDYYALYSRLLPVIRYTKLKAGINPDDIIKVVKHEVSVDAKLLAPPAPPATSTNNTNTVSTNSKGTDSKSNNNNVSTNNSTNSTATTTTTSKPKKPRQRANSKKNKNNNNNNTNNNDT</sequence>